<dbReference type="PANTHER" id="PTHR30614">
    <property type="entry name" value="MEMBRANE COMPONENT OF AMINO ACID ABC TRANSPORTER"/>
    <property type="match status" value="1"/>
</dbReference>
<keyword evidence="5 9" id="KW-0812">Transmembrane</keyword>
<dbReference type="PROSITE" id="PS50928">
    <property type="entry name" value="ABC_TM1"/>
    <property type="match status" value="1"/>
</dbReference>
<dbReference type="GO" id="GO:0022857">
    <property type="term" value="F:transmembrane transporter activity"/>
    <property type="evidence" value="ECO:0007669"/>
    <property type="project" value="InterPro"/>
</dbReference>
<name>A0A926WK80_9NOST</name>
<keyword evidence="8 9" id="KW-0472">Membrane</keyword>
<reference evidence="12" key="1">
    <citation type="journal article" date="2020" name="ISME J.">
        <title>Comparative genomics reveals insights into cyanobacterial evolution and habitat adaptation.</title>
        <authorList>
            <person name="Chen M.Y."/>
            <person name="Teng W.K."/>
            <person name="Zhao L."/>
            <person name="Hu C.X."/>
            <person name="Zhou Y.K."/>
            <person name="Han B.P."/>
            <person name="Song L.R."/>
            <person name="Shu W.S."/>
        </authorList>
    </citation>
    <scope>NUCLEOTIDE SEQUENCE [LARGE SCALE GENOMIC DNA]</scope>
    <source>
        <strain evidence="12">FACHB-251</strain>
    </source>
</reference>
<dbReference type="Gene3D" id="1.10.3720.10">
    <property type="entry name" value="MetI-like"/>
    <property type="match status" value="1"/>
</dbReference>
<dbReference type="GO" id="GO:0043190">
    <property type="term" value="C:ATP-binding cassette (ABC) transporter complex"/>
    <property type="evidence" value="ECO:0007669"/>
    <property type="project" value="InterPro"/>
</dbReference>
<dbReference type="CDD" id="cd06261">
    <property type="entry name" value="TM_PBP2"/>
    <property type="match status" value="1"/>
</dbReference>
<dbReference type="InterPro" id="IPR035906">
    <property type="entry name" value="MetI-like_sf"/>
</dbReference>
<dbReference type="EMBL" id="JACJQU010000018">
    <property type="protein sequence ID" value="MBD2296109.1"/>
    <property type="molecule type" value="Genomic_DNA"/>
</dbReference>
<organism evidence="11 12">
    <name type="scientific">Anabaena sphaerica FACHB-251</name>
    <dbReference type="NCBI Taxonomy" id="2692883"/>
    <lineage>
        <taxon>Bacteria</taxon>
        <taxon>Bacillati</taxon>
        <taxon>Cyanobacteriota</taxon>
        <taxon>Cyanophyceae</taxon>
        <taxon>Nostocales</taxon>
        <taxon>Nostocaceae</taxon>
        <taxon>Anabaena</taxon>
    </lineage>
</organism>
<dbReference type="Pfam" id="PF00528">
    <property type="entry name" value="BPD_transp_1"/>
    <property type="match status" value="1"/>
</dbReference>
<dbReference type="Proteomes" id="UP000662185">
    <property type="component" value="Unassembled WGS sequence"/>
</dbReference>
<evidence type="ECO:0000256" key="5">
    <source>
        <dbReference type="ARBA" id="ARBA00022692"/>
    </source>
</evidence>
<evidence type="ECO:0000256" key="2">
    <source>
        <dbReference type="ARBA" id="ARBA00010072"/>
    </source>
</evidence>
<dbReference type="NCBIfam" id="TIGR01726">
    <property type="entry name" value="HEQRo_perm_3TM"/>
    <property type="match status" value="1"/>
</dbReference>
<feature type="transmembrane region" description="Helical" evidence="9">
    <location>
        <begin position="12"/>
        <end position="36"/>
    </location>
</feature>
<dbReference type="SUPFAM" id="SSF161098">
    <property type="entry name" value="MetI-like"/>
    <property type="match status" value="1"/>
</dbReference>
<evidence type="ECO:0000256" key="7">
    <source>
        <dbReference type="ARBA" id="ARBA00022989"/>
    </source>
</evidence>
<feature type="transmembrane region" description="Helical" evidence="9">
    <location>
        <begin position="130"/>
        <end position="147"/>
    </location>
</feature>
<protein>
    <submittedName>
        <fullName evidence="11">ABC transporter permease subunit</fullName>
    </submittedName>
</protein>
<dbReference type="InterPro" id="IPR010065">
    <property type="entry name" value="AA_ABC_transptr_permease_3TM"/>
</dbReference>
<keyword evidence="6" id="KW-0029">Amino-acid transport</keyword>
<feature type="transmembrane region" description="Helical" evidence="9">
    <location>
        <begin position="251"/>
        <end position="271"/>
    </location>
</feature>
<dbReference type="InterPro" id="IPR000515">
    <property type="entry name" value="MetI-like"/>
</dbReference>
<evidence type="ECO:0000256" key="3">
    <source>
        <dbReference type="ARBA" id="ARBA00022448"/>
    </source>
</evidence>
<evidence type="ECO:0000313" key="11">
    <source>
        <dbReference type="EMBL" id="MBD2296109.1"/>
    </source>
</evidence>
<dbReference type="GO" id="GO:0006865">
    <property type="term" value="P:amino acid transport"/>
    <property type="evidence" value="ECO:0007669"/>
    <property type="project" value="UniProtKB-KW"/>
</dbReference>
<evidence type="ECO:0000256" key="4">
    <source>
        <dbReference type="ARBA" id="ARBA00022475"/>
    </source>
</evidence>
<sequence length="308" mass="34470">MANSKPPIWRDYRFWQIAAQCMAVILALVIVAILGMNLNRNLQQLGIQFGFDFLQQQASFDIGETLINYKPTDSYILALWVGLINSLRVAVLGIILTTIVGITAGVARLSDNWLVRKISLVYVEIFRNTPLLLQLLFWYFAVFIGFPKAENKVSVWGLIYLSQNGIEIFGFNLSPEFSTLLLGLTFYTGAFIAEIVRGGIQSVAKGQWEAGLSLGLKPTLLMRFVIFPQALRVIIPPLTSQYLNLAKNSSLAIAIGYPDIYFVASTTFNQTGKAVEVMLLLMVTYLTLSLIISLMMNLLNRTVQIKER</sequence>
<feature type="domain" description="ABC transmembrane type-1" evidence="10">
    <location>
        <begin position="83"/>
        <end position="292"/>
    </location>
</feature>
<comment type="subcellular location">
    <subcellularLocation>
        <location evidence="1 9">Cell membrane</location>
        <topology evidence="1 9">Multi-pass membrane protein</topology>
    </subcellularLocation>
</comment>
<keyword evidence="4" id="KW-1003">Cell membrane</keyword>
<feature type="transmembrane region" description="Helical" evidence="9">
    <location>
        <begin position="180"/>
        <end position="200"/>
    </location>
</feature>
<proteinExistence type="inferred from homology"/>
<keyword evidence="3 9" id="KW-0813">Transport</keyword>
<evidence type="ECO:0000256" key="9">
    <source>
        <dbReference type="RuleBase" id="RU363032"/>
    </source>
</evidence>
<accession>A0A926WK80</accession>
<feature type="transmembrane region" description="Helical" evidence="9">
    <location>
        <begin position="89"/>
        <end position="109"/>
    </location>
</feature>
<dbReference type="InterPro" id="IPR043429">
    <property type="entry name" value="ArtM/GltK/GlnP/TcyL/YhdX-like"/>
</dbReference>
<evidence type="ECO:0000313" key="12">
    <source>
        <dbReference type="Proteomes" id="UP000662185"/>
    </source>
</evidence>
<evidence type="ECO:0000259" key="10">
    <source>
        <dbReference type="PROSITE" id="PS50928"/>
    </source>
</evidence>
<evidence type="ECO:0000256" key="1">
    <source>
        <dbReference type="ARBA" id="ARBA00004651"/>
    </source>
</evidence>
<gene>
    <name evidence="11" type="ORF">H6G06_22165</name>
</gene>
<comment type="similarity">
    <text evidence="2">Belongs to the binding-protein-dependent transport system permease family. HisMQ subfamily.</text>
</comment>
<feature type="transmembrane region" description="Helical" evidence="9">
    <location>
        <begin position="277"/>
        <end position="299"/>
    </location>
</feature>
<dbReference type="PANTHER" id="PTHR30614:SF37">
    <property type="entry name" value="AMINO-ACID ABC TRANSPORTER PERMEASE PROTEIN YHDX-RELATED"/>
    <property type="match status" value="1"/>
</dbReference>
<evidence type="ECO:0000256" key="8">
    <source>
        <dbReference type="ARBA" id="ARBA00023136"/>
    </source>
</evidence>
<dbReference type="RefSeq" id="WP_190564144.1">
    <property type="nucleotide sequence ID" value="NZ_JACJQU010000018.1"/>
</dbReference>
<keyword evidence="12" id="KW-1185">Reference proteome</keyword>
<dbReference type="AlphaFoldDB" id="A0A926WK80"/>
<keyword evidence="7 9" id="KW-1133">Transmembrane helix</keyword>
<evidence type="ECO:0000256" key="6">
    <source>
        <dbReference type="ARBA" id="ARBA00022970"/>
    </source>
</evidence>
<comment type="caution">
    <text evidence="11">The sequence shown here is derived from an EMBL/GenBank/DDBJ whole genome shotgun (WGS) entry which is preliminary data.</text>
</comment>